<dbReference type="PROSITE" id="PS50089">
    <property type="entry name" value="ZF_RING_2"/>
    <property type="match status" value="1"/>
</dbReference>
<dbReference type="Gene3D" id="3.30.40.10">
    <property type="entry name" value="Zinc/RING finger domain, C3HC4 (zinc finger)"/>
    <property type="match status" value="1"/>
</dbReference>
<dbReference type="GO" id="GO:0008270">
    <property type="term" value="F:zinc ion binding"/>
    <property type="evidence" value="ECO:0007669"/>
    <property type="project" value="UniProtKB-KW"/>
</dbReference>
<keyword evidence="9" id="KW-0833">Ubl conjugation pathway</keyword>
<evidence type="ECO:0000256" key="8">
    <source>
        <dbReference type="ARBA" id="ARBA00022771"/>
    </source>
</evidence>
<dbReference type="InterPro" id="IPR017907">
    <property type="entry name" value="Znf_RING_CS"/>
</dbReference>
<protein>
    <recommendedName>
        <fullName evidence="4">RING-type E3 ubiquitin transferase</fullName>
        <ecNumber evidence="4">2.3.2.27</ecNumber>
    </recommendedName>
</protein>
<dbReference type="EC" id="2.3.2.27" evidence="4"/>
<evidence type="ECO:0000256" key="5">
    <source>
        <dbReference type="ARBA" id="ARBA00022491"/>
    </source>
</evidence>
<dbReference type="InterPro" id="IPR032443">
    <property type="entry name" value="RAWUL"/>
</dbReference>
<dbReference type="Pfam" id="PF13923">
    <property type="entry name" value="zf-C3HC4_2"/>
    <property type="match status" value="1"/>
</dbReference>
<evidence type="ECO:0000256" key="7">
    <source>
        <dbReference type="ARBA" id="ARBA00022723"/>
    </source>
</evidence>
<dbReference type="EMBL" id="JBBCAQ010000008">
    <property type="protein sequence ID" value="KAK7602575.1"/>
    <property type="molecule type" value="Genomic_DNA"/>
</dbReference>
<evidence type="ECO:0000256" key="2">
    <source>
        <dbReference type="ARBA" id="ARBA00004123"/>
    </source>
</evidence>
<dbReference type="FunFam" id="3.30.40.10:FF:000100">
    <property type="entry name" value="E3 ubiquitin-protein ligase RING2"/>
    <property type="match status" value="1"/>
</dbReference>
<comment type="pathway">
    <text evidence="3">Protein modification; protein ubiquitination.</text>
</comment>
<evidence type="ECO:0000313" key="17">
    <source>
        <dbReference type="EMBL" id="KAK7602575.1"/>
    </source>
</evidence>
<feature type="domain" description="RING-type" evidence="16">
    <location>
        <begin position="49"/>
        <end position="89"/>
    </location>
</feature>
<keyword evidence="18" id="KW-1185">Reference proteome</keyword>
<evidence type="ECO:0000256" key="15">
    <source>
        <dbReference type="SAM" id="MobiDB-lite"/>
    </source>
</evidence>
<evidence type="ECO:0000256" key="10">
    <source>
        <dbReference type="ARBA" id="ARBA00022833"/>
    </source>
</evidence>
<feature type="compositionally biased region" description="Polar residues" evidence="15">
    <location>
        <begin position="208"/>
        <end position="246"/>
    </location>
</feature>
<accession>A0AAN9TTN9</accession>
<dbReference type="InterPro" id="IPR013083">
    <property type="entry name" value="Znf_RING/FYVE/PHD"/>
</dbReference>
<keyword evidence="6" id="KW-0808">Transferase</keyword>
<feature type="region of interest" description="Disordered" evidence="15">
    <location>
        <begin position="153"/>
        <end position="246"/>
    </location>
</feature>
<dbReference type="GO" id="GO:0061630">
    <property type="term" value="F:ubiquitin protein ligase activity"/>
    <property type="evidence" value="ECO:0007669"/>
    <property type="project" value="UniProtKB-EC"/>
</dbReference>
<dbReference type="GO" id="GO:0000151">
    <property type="term" value="C:ubiquitin ligase complex"/>
    <property type="evidence" value="ECO:0007669"/>
    <property type="project" value="InterPro"/>
</dbReference>
<dbReference type="Pfam" id="PF16207">
    <property type="entry name" value="RAWUL"/>
    <property type="match status" value="1"/>
</dbReference>
<evidence type="ECO:0000256" key="12">
    <source>
        <dbReference type="ARBA" id="ARBA00023163"/>
    </source>
</evidence>
<comment type="caution">
    <text evidence="17">The sequence shown here is derived from an EMBL/GenBank/DDBJ whole genome shotgun (WGS) entry which is preliminary data.</text>
</comment>
<gene>
    <name evidence="17" type="ORF">V9T40_008164</name>
</gene>
<comment type="subcellular location">
    <subcellularLocation>
        <location evidence="2">Nucleus</location>
    </subcellularLocation>
</comment>
<comment type="catalytic activity">
    <reaction evidence="1">
        <text>S-ubiquitinyl-[E2 ubiquitin-conjugating enzyme]-L-cysteine + [acceptor protein]-L-lysine = [E2 ubiquitin-conjugating enzyme]-L-cysteine + N(6)-ubiquitinyl-[acceptor protein]-L-lysine.</text>
        <dbReference type="EC" id="2.3.2.27"/>
    </reaction>
</comment>
<dbReference type="AlphaFoldDB" id="A0AAN9TTN9"/>
<dbReference type="InterPro" id="IPR001841">
    <property type="entry name" value="Znf_RING"/>
</dbReference>
<evidence type="ECO:0000256" key="14">
    <source>
        <dbReference type="PROSITE-ProRule" id="PRU00175"/>
    </source>
</evidence>
<evidence type="ECO:0000259" key="16">
    <source>
        <dbReference type="PROSITE" id="PS50089"/>
    </source>
</evidence>
<sequence length="357" mass="40171">MTSNIADQLGVNKNWELSLYELNRLPQEAITDDTEIAVSPRSLHNELMCPICLDMLKKTMTTKECLHRFCHDCIITALRSGNKECPTCRKKLVSKRSLRPDPNFDLLISKIYPSRDEYEAHQTKVLEKLSKSHSQAALVQSINEGIKLQNQTRLQRNKKSQNDADGAGVVDSTVSETTPNDTEMPSSTLTVRSTQSQPESMDTFDETPGTSNVINLVSNERNNTNSADSLTESGSMSEDSWCGPTSSDEIELVFKPHPSENNKDLIKSMKEGSIRYLKTTANATMNHLSKYLETRASIDLGSAFNNREISFSVHIAPNPGNFIGLNDSESLRNVVDKYWRNNRPLELYYTSKKKKEK</sequence>
<feature type="compositionally biased region" description="Polar residues" evidence="15">
    <location>
        <begin position="172"/>
        <end position="200"/>
    </location>
</feature>
<keyword evidence="11" id="KW-0805">Transcription regulation</keyword>
<keyword evidence="8 14" id="KW-0863">Zinc-finger</keyword>
<evidence type="ECO:0000256" key="13">
    <source>
        <dbReference type="ARBA" id="ARBA00023242"/>
    </source>
</evidence>
<dbReference type="GO" id="GO:0003682">
    <property type="term" value="F:chromatin binding"/>
    <property type="evidence" value="ECO:0007669"/>
    <property type="project" value="TreeGrafter"/>
</dbReference>
<dbReference type="Proteomes" id="UP001367676">
    <property type="component" value="Unassembled WGS sequence"/>
</dbReference>
<evidence type="ECO:0000256" key="6">
    <source>
        <dbReference type="ARBA" id="ARBA00022679"/>
    </source>
</evidence>
<keyword evidence="10" id="KW-0862">Zinc</keyword>
<evidence type="ECO:0000256" key="4">
    <source>
        <dbReference type="ARBA" id="ARBA00012483"/>
    </source>
</evidence>
<organism evidence="17 18">
    <name type="scientific">Parthenolecanium corni</name>
    <dbReference type="NCBI Taxonomy" id="536013"/>
    <lineage>
        <taxon>Eukaryota</taxon>
        <taxon>Metazoa</taxon>
        <taxon>Ecdysozoa</taxon>
        <taxon>Arthropoda</taxon>
        <taxon>Hexapoda</taxon>
        <taxon>Insecta</taxon>
        <taxon>Pterygota</taxon>
        <taxon>Neoptera</taxon>
        <taxon>Paraneoptera</taxon>
        <taxon>Hemiptera</taxon>
        <taxon>Sternorrhyncha</taxon>
        <taxon>Coccoidea</taxon>
        <taxon>Coccidae</taxon>
        <taxon>Parthenolecanium</taxon>
    </lineage>
</organism>
<dbReference type="InterPro" id="IPR043540">
    <property type="entry name" value="RING1/RING2"/>
</dbReference>
<evidence type="ECO:0000256" key="3">
    <source>
        <dbReference type="ARBA" id="ARBA00004906"/>
    </source>
</evidence>
<keyword evidence="7" id="KW-0479">Metal-binding</keyword>
<dbReference type="PROSITE" id="PS00518">
    <property type="entry name" value="ZF_RING_1"/>
    <property type="match status" value="1"/>
</dbReference>
<dbReference type="Gene3D" id="3.10.20.90">
    <property type="entry name" value="Phosphatidylinositol 3-kinase Catalytic Subunit, Chain A, domain 1"/>
    <property type="match status" value="1"/>
</dbReference>
<evidence type="ECO:0000256" key="1">
    <source>
        <dbReference type="ARBA" id="ARBA00000900"/>
    </source>
</evidence>
<dbReference type="SUPFAM" id="SSF57850">
    <property type="entry name" value="RING/U-box"/>
    <property type="match status" value="1"/>
</dbReference>
<dbReference type="SMART" id="SM00184">
    <property type="entry name" value="RING"/>
    <property type="match status" value="1"/>
</dbReference>
<evidence type="ECO:0000313" key="18">
    <source>
        <dbReference type="Proteomes" id="UP001367676"/>
    </source>
</evidence>
<evidence type="ECO:0000256" key="11">
    <source>
        <dbReference type="ARBA" id="ARBA00023015"/>
    </source>
</evidence>
<name>A0AAN9TTN9_9HEMI</name>
<reference evidence="17 18" key="1">
    <citation type="submission" date="2024-03" db="EMBL/GenBank/DDBJ databases">
        <title>Adaptation during the transition from Ophiocordyceps entomopathogen to insect associate is accompanied by gene loss and intensified selection.</title>
        <authorList>
            <person name="Ward C.M."/>
            <person name="Onetto C.A."/>
            <person name="Borneman A.R."/>
        </authorList>
    </citation>
    <scope>NUCLEOTIDE SEQUENCE [LARGE SCALE GENOMIC DNA]</scope>
    <source>
        <strain evidence="17">AWRI1</strain>
        <tissue evidence="17">Single Adult Female</tissue>
    </source>
</reference>
<proteinExistence type="predicted"/>
<dbReference type="PANTHER" id="PTHR46076">
    <property type="entry name" value="E3 UBIQUITIN-PROTEIN LIGASE RING1 / RING 2 FAMILY MEMBER"/>
    <property type="match status" value="1"/>
</dbReference>
<keyword evidence="12" id="KW-0804">Transcription</keyword>
<dbReference type="GO" id="GO:0031519">
    <property type="term" value="C:PcG protein complex"/>
    <property type="evidence" value="ECO:0007669"/>
    <property type="project" value="TreeGrafter"/>
</dbReference>
<evidence type="ECO:0000256" key="9">
    <source>
        <dbReference type="ARBA" id="ARBA00022786"/>
    </source>
</evidence>
<keyword evidence="13" id="KW-0539">Nucleus</keyword>
<dbReference type="PANTHER" id="PTHR46076:SF3">
    <property type="entry name" value="E3 UBIQUITIN-PROTEIN LIGASE RING1"/>
    <property type="match status" value="1"/>
</dbReference>
<keyword evidence="5" id="KW-0678">Repressor</keyword>